<evidence type="ECO:0000256" key="1">
    <source>
        <dbReference type="SAM" id="MobiDB-lite"/>
    </source>
</evidence>
<sequence length="119" mass="12999">VYTMERIEHIDSKECKGQKTITIHLKGGNEPRLMLSPQDEVSWIEWKKALYDTLVASQQHLTVSEKASKIYGADVSSATSTNVNSNQQSSSGNHHNSLLSGGNISTMKKNNVAAAALQD</sequence>
<feature type="region of interest" description="Disordered" evidence="1">
    <location>
        <begin position="76"/>
        <end position="105"/>
    </location>
</feature>
<feature type="non-terminal residue" evidence="2">
    <location>
        <position position="1"/>
    </location>
</feature>
<name>A0A8S3HU02_9BILA</name>
<evidence type="ECO:0000313" key="3">
    <source>
        <dbReference type="Proteomes" id="UP000681720"/>
    </source>
</evidence>
<dbReference type="Proteomes" id="UP000681720">
    <property type="component" value="Unassembled WGS sequence"/>
</dbReference>
<dbReference type="AlphaFoldDB" id="A0A8S3HU02"/>
<evidence type="ECO:0008006" key="4">
    <source>
        <dbReference type="Google" id="ProtNLM"/>
    </source>
</evidence>
<organism evidence="2 3">
    <name type="scientific">Rotaria magnacalcarata</name>
    <dbReference type="NCBI Taxonomy" id="392030"/>
    <lineage>
        <taxon>Eukaryota</taxon>
        <taxon>Metazoa</taxon>
        <taxon>Spiralia</taxon>
        <taxon>Gnathifera</taxon>
        <taxon>Rotifera</taxon>
        <taxon>Eurotatoria</taxon>
        <taxon>Bdelloidea</taxon>
        <taxon>Philodinida</taxon>
        <taxon>Philodinidae</taxon>
        <taxon>Rotaria</taxon>
    </lineage>
</organism>
<reference evidence="2" key="1">
    <citation type="submission" date="2021-02" db="EMBL/GenBank/DDBJ databases">
        <authorList>
            <person name="Nowell W R."/>
        </authorList>
    </citation>
    <scope>NUCLEOTIDE SEQUENCE</scope>
</reference>
<proteinExistence type="predicted"/>
<protein>
    <recommendedName>
        <fullName evidence="4">PH domain-containing protein</fullName>
    </recommendedName>
</protein>
<dbReference type="EMBL" id="CAJOBJ010334382">
    <property type="protein sequence ID" value="CAF5186959.1"/>
    <property type="molecule type" value="Genomic_DNA"/>
</dbReference>
<comment type="caution">
    <text evidence="2">The sequence shown here is derived from an EMBL/GenBank/DDBJ whole genome shotgun (WGS) entry which is preliminary data.</text>
</comment>
<gene>
    <name evidence="2" type="ORF">GIL414_LOCUS71475</name>
</gene>
<evidence type="ECO:0000313" key="2">
    <source>
        <dbReference type="EMBL" id="CAF5186959.1"/>
    </source>
</evidence>
<feature type="compositionally biased region" description="Low complexity" evidence="1">
    <location>
        <begin position="76"/>
        <end position="103"/>
    </location>
</feature>
<accession>A0A8S3HU02</accession>